<dbReference type="OrthoDB" id="142078at2"/>
<accession>A0A2S5GDP6</accession>
<dbReference type="InterPro" id="IPR050187">
    <property type="entry name" value="Lipid_Phosphate_FormReg"/>
</dbReference>
<protein>
    <submittedName>
        <fullName evidence="12">Lipid kinase</fullName>
    </submittedName>
</protein>
<evidence type="ECO:0000256" key="7">
    <source>
        <dbReference type="ARBA" id="ARBA00022840"/>
    </source>
</evidence>
<keyword evidence="8" id="KW-0443">Lipid metabolism</keyword>
<keyword evidence="9" id="KW-0594">Phospholipid biosynthesis</keyword>
<keyword evidence="6 12" id="KW-0418">Kinase</keyword>
<evidence type="ECO:0000256" key="3">
    <source>
        <dbReference type="ARBA" id="ARBA00022516"/>
    </source>
</evidence>
<keyword evidence="7" id="KW-0067">ATP-binding</keyword>
<gene>
    <name evidence="12" type="ORF">C4B60_07140</name>
</gene>
<keyword evidence="10" id="KW-1208">Phospholipid metabolism</keyword>
<dbReference type="InterPro" id="IPR016064">
    <property type="entry name" value="NAD/diacylglycerol_kinase_sf"/>
</dbReference>
<evidence type="ECO:0000313" key="12">
    <source>
        <dbReference type="EMBL" id="PPA71130.1"/>
    </source>
</evidence>
<keyword evidence="13" id="KW-1185">Reference proteome</keyword>
<proteinExistence type="inferred from homology"/>
<keyword evidence="5" id="KW-0547">Nucleotide-binding</keyword>
<sequence length="300" mass="32936">MYESAMLIYNGNAGQKEVDKILAQIIGPLSLSIPNLTLLQTQKPGDAEHFCRQHGEEVDLIIALGGDGTVHECINGIAPLDRRPAFSIIPAGTCNDLARSLQIPLNIKQAAALITEGGIEAGIDIVQSNERYFGNFWGTGLIAQASENIDQDSKGMFGRFSYYVSALKTFSDPSRFSFEIEYDGQMLKDEAVMLLILNGRSIGATEFPLSSIQLNDGLVDIMVVKEAGFPLFKEIISAKTTVDWEQDKETIDHFQASSIAVSIPSSQLIDLDGEHYDGDTFRINVLKEHIRVVKPKVVTE</sequence>
<dbReference type="InterPro" id="IPR001206">
    <property type="entry name" value="Diacylglycerol_kinase_cat_dom"/>
</dbReference>
<dbReference type="PANTHER" id="PTHR12358">
    <property type="entry name" value="SPHINGOSINE KINASE"/>
    <property type="match status" value="1"/>
</dbReference>
<evidence type="ECO:0000256" key="6">
    <source>
        <dbReference type="ARBA" id="ARBA00022777"/>
    </source>
</evidence>
<keyword evidence="4" id="KW-0808">Transferase</keyword>
<evidence type="ECO:0000256" key="5">
    <source>
        <dbReference type="ARBA" id="ARBA00022741"/>
    </source>
</evidence>
<dbReference type="NCBIfam" id="TIGR00147">
    <property type="entry name" value="YegS/Rv2252/BmrU family lipid kinase"/>
    <property type="match status" value="1"/>
</dbReference>
<dbReference type="GO" id="GO:0008654">
    <property type="term" value="P:phospholipid biosynthetic process"/>
    <property type="evidence" value="ECO:0007669"/>
    <property type="project" value="UniProtKB-KW"/>
</dbReference>
<evidence type="ECO:0000256" key="4">
    <source>
        <dbReference type="ARBA" id="ARBA00022679"/>
    </source>
</evidence>
<keyword evidence="3" id="KW-0444">Lipid biosynthesis</keyword>
<dbReference type="Pfam" id="PF00781">
    <property type="entry name" value="DAGK_cat"/>
    <property type="match status" value="1"/>
</dbReference>
<dbReference type="InterPro" id="IPR005218">
    <property type="entry name" value="Diacylglycerol/lipid_kinase"/>
</dbReference>
<dbReference type="SUPFAM" id="SSF111331">
    <property type="entry name" value="NAD kinase/diacylglycerol kinase-like"/>
    <property type="match status" value="1"/>
</dbReference>
<dbReference type="PANTHER" id="PTHR12358:SF107">
    <property type="entry name" value="LIPID KINASE BMRU-RELATED"/>
    <property type="match status" value="1"/>
</dbReference>
<organism evidence="12 13">
    <name type="scientific">Jeotgalibacillus proteolyticus</name>
    <dbReference type="NCBI Taxonomy" id="2082395"/>
    <lineage>
        <taxon>Bacteria</taxon>
        <taxon>Bacillati</taxon>
        <taxon>Bacillota</taxon>
        <taxon>Bacilli</taxon>
        <taxon>Bacillales</taxon>
        <taxon>Caryophanaceae</taxon>
        <taxon>Jeotgalibacillus</taxon>
    </lineage>
</organism>
<evidence type="ECO:0000256" key="1">
    <source>
        <dbReference type="ARBA" id="ARBA00001946"/>
    </source>
</evidence>
<dbReference type="GO" id="GO:0005886">
    <property type="term" value="C:plasma membrane"/>
    <property type="evidence" value="ECO:0007669"/>
    <property type="project" value="TreeGrafter"/>
</dbReference>
<comment type="cofactor">
    <cofactor evidence="1">
        <name>Mg(2+)</name>
        <dbReference type="ChEBI" id="CHEBI:18420"/>
    </cofactor>
</comment>
<evidence type="ECO:0000259" key="11">
    <source>
        <dbReference type="PROSITE" id="PS50146"/>
    </source>
</evidence>
<comment type="similarity">
    <text evidence="2">Belongs to the diacylglycerol/lipid kinase family.</text>
</comment>
<dbReference type="InterPro" id="IPR017438">
    <property type="entry name" value="ATP-NAD_kinase_N"/>
</dbReference>
<name>A0A2S5GDP6_9BACL</name>
<dbReference type="SMART" id="SM00046">
    <property type="entry name" value="DAGKc"/>
    <property type="match status" value="1"/>
</dbReference>
<dbReference type="GO" id="GO:0005524">
    <property type="term" value="F:ATP binding"/>
    <property type="evidence" value="ECO:0007669"/>
    <property type="project" value="UniProtKB-KW"/>
</dbReference>
<evidence type="ECO:0000313" key="13">
    <source>
        <dbReference type="Proteomes" id="UP000239047"/>
    </source>
</evidence>
<dbReference type="Proteomes" id="UP000239047">
    <property type="component" value="Unassembled WGS sequence"/>
</dbReference>
<feature type="domain" description="DAGKc" evidence="11">
    <location>
        <begin position="1"/>
        <end position="132"/>
    </location>
</feature>
<dbReference type="Gene3D" id="2.60.200.40">
    <property type="match status" value="1"/>
</dbReference>
<comment type="caution">
    <text evidence="12">The sequence shown here is derived from an EMBL/GenBank/DDBJ whole genome shotgun (WGS) entry which is preliminary data.</text>
</comment>
<dbReference type="InterPro" id="IPR045540">
    <property type="entry name" value="YegS/DAGK_C"/>
</dbReference>
<dbReference type="AlphaFoldDB" id="A0A2S5GDP6"/>
<evidence type="ECO:0000256" key="9">
    <source>
        <dbReference type="ARBA" id="ARBA00023209"/>
    </source>
</evidence>
<evidence type="ECO:0000256" key="2">
    <source>
        <dbReference type="ARBA" id="ARBA00005983"/>
    </source>
</evidence>
<dbReference type="EMBL" id="PREZ01000003">
    <property type="protein sequence ID" value="PPA71130.1"/>
    <property type="molecule type" value="Genomic_DNA"/>
</dbReference>
<dbReference type="Gene3D" id="3.40.50.10330">
    <property type="entry name" value="Probable inorganic polyphosphate/atp-NAD kinase, domain 1"/>
    <property type="match status" value="1"/>
</dbReference>
<dbReference type="GO" id="GO:0004143">
    <property type="term" value="F:ATP-dependent diacylglycerol kinase activity"/>
    <property type="evidence" value="ECO:0007669"/>
    <property type="project" value="TreeGrafter"/>
</dbReference>
<evidence type="ECO:0000256" key="8">
    <source>
        <dbReference type="ARBA" id="ARBA00023098"/>
    </source>
</evidence>
<reference evidence="12 13" key="1">
    <citation type="submission" date="2018-02" db="EMBL/GenBank/DDBJ databases">
        <title>Jeotgalibacillus proteolyticum sp. nov. a protease producing bacterium isolated from ocean sediments of Laizhou Bay.</title>
        <authorList>
            <person name="Li Y."/>
        </authorList>
    </citation>
    <scope>NUCLEOTIDE SEQUENCE [LARGE SCALE GENOMIC DNA]</scope>
    <source>
        <strain evidence="12 13">22-7</strain>
    </source>
</reference>
<dbReference type="PROSITE" id="PS50146">
    <property type="entry name" value="DAGK"/>
    <property type="match status" value="1"/>
</dbReference>
<dbReference type="Pfam" id="PF19279">
    <property type="entry name" value="YegS_C"/>
    <property type="match status" value="1"/>
</dbReference>
<evidence type="ECO:0000256" key="10">
    <source>
        <dbReference type="ARBA" id="ARBA00023264"/>
    </source>
</evidence>